<dbReference type="EMBL" id="CAJNRD030001119">
    <property type="protein sequence ID" value="CAG5090628.1"/>
    <property type="molecule type" value="Genomic_DNA"/>
</dbReference>
<accession>A0A8J2MJZ4</accession>
<evidence type="ECO:0000313" key="2">
    <source>
        <dbReference type="EMBL" id="CAG5090628.1"/>
    </source>
</evidence>
<comment type="caution">
    <text evidence="2">The sequence shown here is derived from an EMBL/GenBank/DDBJ whole genome shotgun (WGS) entry which is preliminary data.</text>
</comment>
<evidence type="ECO:0000256" key="1">
    <source>
        <dbReference type="SAM" id="MobiDB-lite"/>
    </source>
</evidence>
<gene>
    <name evidence="2" type="ORF">HICCMSTLAB_LOCUS5700</name>
</gene>
<feature type="region of interest" description="Disordered" evidence="1">
    <location>
        <begin position="182"/>
        <end position="250"/>
    </location>
</feature>
<dbReference type="Proteomes" id="UP000786811">
    <property type="component" value="Unassembled WGS sequence"/>
</dbReference>
<sequence length="553" mass="63426">MFILKCKRDDSVCKVDDSEVIYNEDSPPKDGEDVKFYYGDKQELGQVIMMSDYIKKINTKFEQIKQSLMKRTRPSSSPKIEKESVSTKRTRKINSKYTSLSFENMDLLKLPKVRKSEKKEIKDDNRKKDCGSSPSKDELKKQLAKLQKEIKNSKKSDVTTEQLDDDIAFTSHTEFKKKNYNTDFNSATESDTDDSLSNVNDQKSSDVLETSENDESRHESKILKGGTNNKENNAHNITADKTSPDEETTEKIIDDCNDSDLWGKDWPGEPMCKLMNKIYCKETEYRMCKSLCNQASHVVRRLIPEVFKPSGYLTATLTGQAPRAHVQEGKLAPMKALNSVAKNEIIDFALALAKNKKWMTPKGVPQTREQLASVMSQRIGELKRADHYCFLWCIVAALYPVKAHRNLPSSYPYPSSVLDHTGITFPIELKDIPSFEKMNDLRIKVYGIEPKQNEEDPSVIVPLYLSSNLECQKDAIHLLMIETNLTLNKDDSIENHRPIFHFAWIRNLSRLVGNTVKKGHWKVFFCDRCLCHFNKRHHSRDISLIVSSITKSE</sequence>
<feature type="compositionally biased region" description="Polar residues" evidence="1">
    <location>
        <begin position="226"/>
        <end position="241"/>
    </location>
</feature>
<feature type="region of interest" description="Disordered" evidence="1">
    <location>
        <begin position="69"/>
        <end position="91"/>
    </location>
</feature>
<feature type="region of interest" description="Disordered" evidence="1">
    <location>
        <begin position="116"/>
        <end position="141"/>
    </location>
</feature>
<feature type="compositionally biased region" description="Basic and acidic residues" evidence="1">
    <location>
        <begin position="117"/>
        <end position="141"/>
    </location>
</feature>
<reference evidence="2" key="1">
    <citation type="submission" date="2021-04" db="EMBL/GenBank/DDBJ databases">
        <authorList>
            <person name="Chebbi M.A.C M."/>
        </authorList>
    </citation>
    <scope>NUCLEOTIDE SEQUENCE</scope>
</reference>
<dbReference type="OrthoDB" id="7690122at2759"/>
<dbReference type="PANTHER" id="PTHR31511:SF12">
    <property type="entry name" value="RHO TERMINATION FACTOR N-TERMINAL DOMAIN-CONTAINING PROTEIN"/>
    <property type="match status" value="1"/>
</dbReference>
<name>A0A8J2MJZ4_COTCN</name>
<protein>
    <submittedName>
        <fullName evidence="2">Uncharacterized protein</fullName>
    </submittedName>
</protein>
<organism evidence="2 3">
    <name type="scientific">Cotesia congregata</name>
    <name type="common">Parasitoid wasp</name>
    <name type="synonym">Apanteles congregatus</name>
    <dbReference type="NCBI Taxonomy" id="51543"/>
    <lineage>
        <taxon>Eukaryota</taxon>
        <taxon>Metazoa</taxon>
        <taxon>Ecdysozoa</taxon>
        <taxon>Arthropoda</taxon>
        <taxon>Hexapoda</taxon>
        <taxon>Insecta</taxon>
        <taxon>Pterygota</taxon>
        <taxon>Neoptera</taxon>
        <taxon>Endopterygota</taxon>
        <taxon>Hymenoptera</taxon>
        <taxon>Apocrita</taxon>
        <taxon>Ichneumonoidea</taxon>
        <taxon>Braconidae</taxon>
        <taxon>Microgastrinae</taxon>
        <taxon>Cotesia</taxon>
    </lineage>
</organism>
<feature type="compositionally biased region" description="Polar residues" evidence="1">
    <location>
        <begin position="182"/>
        <end position="210"/>
    </location>
</feature>
<dbReference type="PANTHER" id="PTHR31511">
    <property type="entry name" value="PROTEIN CBG23764"/>
    <property type="match status" value="1"/>
</dbReference>
<keyword evidence="3" id="KW-1185">Reference proteome</keyword>
<evidence type="ECO:0000313" key="3">
    <source>
        <dbReference type="Proteomes" id="UP000786811"/>
    </source>
</evidence>
<dbReference type="AlphaFoldDB" id="A0A8J2MJZ4"/>
<proteinExistence type="predicted"/>